<evidence type="ECO:0000313" key="2">
    <source>
        <dbReference type="EMBL" id="OGL86747.1"/>
    </source>
</evidence>
<dbReference type="AlphaFoldDB" id="A0A1F7V9K1"/>
<dbReference type="InterPro" id="IPR043718">
    <property type="entry name" value="DUF5659"/>
</dbReference>
<evidence type="ECO:0000259" key="1">
    <source>
        <dbReference type="Pfam" id="PF18903"/>
    </source>
</evidence>
<sequence>MTTQNSEETSFYKTGDLNLATTIFLFRPLEAIDKTSDPRKKSFIFSRDSELDELIEQFWRDEIRVSPRAYFSALREIKVRLYEN</sequence>
<protein>
    <recommendedName>
        <fullName evidence="1">DUF5659 domain-containing protein</fullName>
    </recommendedName>
</protein>
<dbReference type="EMBL" id="MGEQ01000007">
    <property type="protein sequence ID" value="OGL86747.1"/>
    <property type="molecule type" value="Genomic_DNA"/>
</dbReference>
<dbReference type="Proteomes" id="UP000176593">
    <property type="component" value="Unassembled WGS sequence"/>
</dbReference>
<dbReference type="Pfam" id="PF18903">
    <property type="entry name" value="DUF5659"/>
    <property type="match status" value="1"/>
</dbReference>
<evidence type="ECO:0000313" key="3">
    <source>
        <dbReference type="Proteomes" id="UP000176593"/>
    </source>
</evidence>
<comment type="caution">
    <text evidence="2">The sequence shown here is derived from an EMBL/GenBank/DDBJ whole genome shotgun (WGS) entry which is preliminary data.</text>
</comment>
<gene>
    <name evidence="2" type="ORF">A3I41_05475</name>
</gene>
<accession>A0A1F7V9K1</accession>
<reference evidence="2 3" key="1">
    <citation type="journal article" date="2016" name="Nat. Commun.">
        <title>Thousands of microbial genomes shed light on interconnected biogeochemical processes in an aquifer system.</title>
        <authorList>
            <person name="Anantharaman K."/>
            <person name="Brown C.T."/>
            <person name="Hug L.A."/>
            <person name="Sharon I."/>
            <person name="Castelle C.J."/>
            <person name="Probst A.J."/>
            <person name="Thomas B.C."/>
            <person name="Singh A."/>
            <person name="Wilkins M.J."/>
            <person name="Karaoz U."/>
            <person name="Brodie E.L."/>
            <person name="Williams K.H."/>
            <person name="Hubbard S.S."/>
            <person name="Banfield J.F."/>
        </authorList>
    </citation>
    <scope>NUCLEOTIDE SEQUENCE [LARGE SCALE GENOMIC DNA]</scope>
</reference>
<proteinExistence type="predicted"/>
<organism evidence="2 3">
    <name type="scientific">Candidatus Uhrbacteria bacterium RIFCSPLOWO2_02_FULL_48_18</name>
    <dbReference type="NCBI Taxonomy" id="1802408"/>
    <lineage>
        <taxon>Bacteria</taxon>
        <taxon>Candidatus Uhriibacteriota</taxon>
    </lineage>
</organism>
<feature type="domain" description="DUF5659" evidence="1">
    <location>
        <begin position="12"/>
        <end position="82"/>
    </location>
</feature>
<name>A0A1F7V9K1_9BACT</name>